<reference evidence="2" key="1">
    <citation type="submission" date="2017-03" db="EMBL/GenBank/DDBJ databases">
        <title>Phytopthora megakarya and P. palmivora, two closely related causual agents of cacao black pod achieved similar genome size and gene model numbers by different mechanisms.</title>
        <authorList>
            <person name="Ali S."/>
            <person name="Shao J."/>
            <person name="Larry D.J."/>
            <person name="Kronmiller B."/>
            <person name="Shen D."/>
            <person name="Strem M.D."/>
            <person name="Melnick R.L."/>
            <person name="Guiltinan M.J."/>
            <person name="Tyler B.M."/>
            <person name="Meinhardt L.W."/>
            <person name="Bailey B.A."/>
        </authorList>
    </citation>
    <scope>NUCLEOTIDE SEQUENCE [LARGE SCALE GENOMIC DNA]</scope>
    <source>
        <strain evidence="2">zdho120</strain>
    </source>
</reference>
<sequence>MQEIEFEIDSGNRGDSDDLYEHIRNEMELAHEALVDGLDYTGPYVTNESLSGDEQRKLVEVLKRHEGIKIASGNALPPPAYGVVCDIDVQGHIPIKQRAQ</sequence>
<name>A0A225V0U0_9STRA</name>
<accession>A0A225V0U0</accession>
<dbReference type="OrthoDB" id="128210at2759"/>
<comment type="caution">
    <text evidence="1">The sequence shown here is derived from an EMBL/GenBank/DDBJ whole genome shotgun (WGS) entry which is preliminary data.</text>
</comment>
<gene>
    <name evidence="1" type="ORF">PHMEG_00030550</name>
</gene>
<organism evidence="1 2">
    <name type="scientific">Phytophthora megakarya</name>
    <dbReference type="NCBI Taxonomy" id="4795"/>
    <lineage>
        <taxon>Eukaryota</taxon>
        <taxon>Sar</taxon>
        <taxon>Stramenopiles</taxon>
        <taxon>Oomycota</taxon>
        <taxon>Peronosporomycetes</taxon>
        <taxon>Peronosporales</taxon>
        <taxon>Peronosporaceae</taxon>
        <taxon>Phytophthora</taxon>
    </lineage>
</organism>
<dbReference type="AlphaFoldDB" id="A0A225V0U0"/>
<evidence type="ECO:0008006" key="3">
    <source>
        <dbReference type="Google" id="ProtNLM"/>
    </source>
</evidence>
<protein>
    <recommendedName>
        <fullName evidence="3">Reverse transcriptase</fullName>
    </recommendedName>
</protein>
<dbReference type="Proteomes" id="UP000198211">
    <property type="component" value="Unassembled WGS sequence"/>
</dbReference>
<proteinExistence type="predicted"/>
<evidence type="ECO:0000313" key="2">
    <source>
        <dbReference type="Proteomes" id="UP000198211"/>
    </source>
</evidence>
<keyword evidence="2" id="KW-1185">Reference proteome</keyword>
<evidence type="ECO:0000313" key="1">
    <source>
        <dbReference type="EMBL" id="OWY98638.1"/>
    </source>
</evidence>
<dbReference type="EMBL" id="NBNE01009215">
    <property type="protein sequence ID" value="OWY98638.1"/>
    <property type="molecule type" value="Genomic_DNA"/>
</dbReference>